<keyword evidence="11 13" id="KW-0472">Membrane</keyword>
<feature type="domain" description="Histidine kinase" evidence="14">
    <location>
        <begin position="928"/>
        <end position="1027"/>
    </location>
</feature>
<dbReference type="SUPFAM" id="SSF47384">
    <property type="entry name" value="Homodimeric domain of signal transducing histidine kinase"/>
    <property type="match status" value="1"/>
</dbReference>
<dbReference type="Pfam" id="PF00512">
    <property type="entry name" value="HisKA"/>
    <property type="match status" value="1"/>
</dbReference>
<dbReference type="PANTHER" id="PTHR43547:SF2">
    <property type="entry name" value="HYBRID SIGNAL TRANSDUCTION HISTIDINE KINASE C"/>
    <property type="match status" value="1"/>
</dbReference>
<comment type="caution">
    <text evidence="16">The sequence shown here is derived from an EMBL/GenBank/DDBJ whole genome shotgun (WGS) entry which is preliminary data.</text>
</comment>
<evidence type="ECO:0000256" key="4">
    <source>
        <dbReference type="ARBA" id="ARBA00022475"/>
    </source>
</evidence>
<evidence type="ECO:0000259" key="14">
    <source>
        <dbReference type="PROSITE" id="PS50109"/>
    </source>
</evidence>
<organism evidence="16 17">
    <name type="scientific">Paenibacillus soyae</name>
    <dbReference type="NCBI Taxonomy" id="2969249"/>
    <lineage>
        <taxon>Bacteria</taxon>
        <taxon>Bacillati</taxon>
        <taxon>Bacillota</taxon>
        <taxon>Bacilli</taxon>
        <taxon>Bacillales</taxon>
        <taxon>Paenibacillaceae</taxon>
        <taxon>Paenibacillus</taxon>
    </lineage>
</organism>
<dbReference type="CDD" id="cd00082">
    <property type="entry name" value="HisKA"/>
    <property type="match status" value="1"/>
</dbReference>
<feature type="transmembrane region" description="Helical" evidence="13">
    <location>
        <begin position="358"/>
        <end position="376"/>
    </location>
</feature>
<feature type="transmembrane region" description="Helical" evidence="13">
    <location>
        <begin position="388"/>
        <end position="408"/>
    </location>
</feature>
<evidence type="ECO:0000256" key="1">
    <source>
        <dbReference type="ARBA" id="ARBA00000085"/>
    </source>
</evidence>
<dbReference type="SMART" id="SM00448">
    <property type="entry name" value="REC"/>
    <property type="match status" value="1"/>
</dbReference>
<name>A0A9X2MSU3_9BACL</name>
<dbReference type="PROSITE" id="PS50110">
    <property type="entry name" value="RESPONSE_REGULATORY"/>
    <property type="match status" value="1"/>
</dbReference>
<dbReference type="Pfam" id="PF02518">
    <property type="entry name" value="HATPase_c"/>
    <property type="match status" value="2"/>
</dbReference>
<evidence type="ECO:0000256" key="13">
    <source>
        <dbReference type="SAM" id="Phobius"/>
    </source>
</evidence>
<accession>A0A9X2MSU3</accession>
<dbReference type="InterPro" id="IPR003594">
    <property type="entry name" value="HATPase_dom"/>
</dbReference>
<dbReference type="RefSeq" id="WP_257448654.1">
    <property type="nucleotide sequence ID" value="NZ_JANIPJ010000013.1"/>
</dbReference>
<evidence type="ECO:0000256" key="6">
    <source>
        <dbReference type="ARBA" id="ARBA00022679"/>
    </source>
</evidence>
<feature type="transmembrane region" description="Helical" evidence="13">
    <location>
        <begin position="271"/>
        <end position="292"/>
    </location>
</feature>
<dbReference type="PROSITE" id="PS50109">
    <property type="entry name" value="HIS_KIN"/>
    <property type="match status" value="2"/>
</dbReference>
<keyword evidence="13" id="KW-0812">Transmembrane</keyword>
<evidence type="ECO:0000259" key="15">
    <source>
        <dbReference type="PROSITE" id="PS50110"/>
    </source>
</evidence>
<comment type="subcellular location">
    <subcellularLocation>
        <location evidence="2">Cell membrane</location>
    </subcellularLocation>
</comment>
<dbReference type="InterPro" id="IPR011006">
    <property type="entry name" value="CheY-like_superfamily"/>
</dbReference>
<keyword evidence="17" id="KW-1185">Reference proteome</keyword>
<evidence type="ECO:0000256" key="7">
    <source>
        <dbReference type="ARBA" id="ARBA00022741"/>
    </source>
</evidence>
<proteinExistence type="predicted"/>
<reference evidence="16" key="1">
    <citation type="submission" date="2022-08" db="EMBL/GenBank/DDBJ databases">
        <title>The genomic sequence of strain Paenibacillus sp. SCIV0701.</title>
        <authorList>
            <person name="Zhao H."/>
        </authorList>
    </citation>
    <scope>NUCLEOTIDE SEQUENCE</scope>
    <source>
        <strain evidence="16">SCIV0701</strain>
    </source>
</reference>
<dbReference type="InterPro" id="IPR001789">
    <property type="entry name" value="Sig_transdc_resp-reg_receiver"/>
</dbReference>
<dbReference type="InterPro" id="IPR005467">
    <property type="entry name" value="His_kinase_dom"/>
</dbReference>
<evidence type="ECO:0000256" key="5">
    <source>
        <dbReference type="ARBA" id="ARBA00022553"/>
    </source>
</evidence>
<dbReference type="Pfam" id="PF00072">
    <property type="entry name" value="Response_reg"/>
    <property type="match status" value="1"/>
</dbReference>
<dbReference type="InterPro" id="IPR008979">
    <property type="entry name" value="Galactose-bd-like_sf"/>
</dbReference>
<keyword evidence="8" id="KW-0418">Kinase</keyword>
<dbReference type="Gene3D" id="3.40.50.2300">
    <property type="match status" value="1"/>
</dbReference>
<dbReference type="PANTHER" id="PTHR43547">
    <property type="entry name" value="TWO-COMPONENT HISTIDINE KINASE"/>
    <property type="match status" value="1"/>
</dbReference>
<keyword evidence="9 16" id="KW-0067">ATP-binding</keyword>
<dbReference type="SMART" id="SM00388">
    <property type="entry name" value="HisKA"/>
    <property type="match status" value="1"/>
</dbReference>
<dbReference type="SUPFAM" id="SSF52172">
    <property type="entry name" value="CheY-like"/>
    <property type="match status" value="1"/>
</dbReference>
<dbReference type="FunFam" id="3.30.565.10:FF:000023">
    <property type="entry name" value="PAS domain-containing sensor histidine kinase"/>
    <property type="match status" value="1"/>
</dbReference>
<protein>
    <recommendedName>
        <fullName evidence="3">histidine kinase</fullName>
        <ecNumber evidence="3">2.7.13.3</ecNumber>
    </recommendedName>
</protein>
<dbReference type="Pfam" id="PF07695">
    <property type="entry name" value="7TMR-DISM_7TM"/>
    <property type="match status" value="1"/>
</dbReference>
<dbReference type="InterPro" id="IPR011623">
    <property type="entry name" value="7TMR_DISM_rcpt_extracell_dom1"/>
</dbReference>
<dbReference type="EC" id="2.7.13.3" evidence="3"/>
<dbReference type="InterPro" id="IPR004358">
    <property type="entry name" value="Sig_transdc_His_kin-like_C"/>
</dbReference>
<dbReference type="SMART" id="SM00387">
    <property type="entry name" value="HATPase_c"/>
    <property type="match status" value="2"/>
</dbReference>
<evidence type="ECO:0000256" key="3">
    <source>
        <dbReference type="ARBA" id="ARBA00012438"/>
    </source>
</evidence>
<feature type="domain" description="Histidine kinase" evidence="14">
    <location>
        <begin position="434"/>
        <end position="652"/>
    </location>
</feature>
<dbReference type="GO" id="GO:0000155">
    <property type="term" value="F:phosphorelay sensor kinase activity"/>
    <property type="evidence" value="ECO:0007669"/>
    <property type="project" value="InterPro"/>
</dbReference>
<dbReference type="SUPFAM" id="SSF55874">
    <property type="entry name" value="ATPase domain of HSP90 chaperone/DNA topoisomerase II/histidine kinase"/>
    <property type="match status" value="2"/>
</dbReference>
<comment type="catalytic activity">
    <reaction evidence="1">
        <text>ATP + protein L-histidine = ADP + protein N-phospho-L-histidine.</text>
        <dbReference type="EC" id="2.7.13.3"/>
    </reaction>
</comment>
<dbReference type="EMBL" id="JANIPJ010000013">
    <property type="protein sequence ID" value="MCR2805800.1"/>
    <property type="molecule type" value="Genomic_DNA"/>
</dbReference>
<dbReference type="AlphaFoldDB" id="A0A9X2MSU3"/>
<dbReference type="InterPro" id="IPR010559">
    <property type="entry name" value="Sig_transdc_His_kin_internal"/>
</dbReference>
<evidence type="ECO:0000256" key="2">
    <source>
        <dbReference type="ARBA" id="ARBA00004236"/>
    </source>
</evidence>
<evidence type="ECO:0000256" key="10">
    <source>
        <dbReference type="ARBA" id="ARBA00023012"/>
    </source>
</evidence>
<dbReference type="CDD" id="cd16922">
    <property type="entry name" value="HATPase_EvgS-ArcB-TorS-like"/>
    <property type="match status" value="1"/>
</dbReference>
<dbReference type="Gene3D" id="3.30.565.10">
    <property type="entry name" value="Histidine kinase-like ATPase, C-terminal domain"/>
    <property type="match status" value="2"/>
</dbReference>
<feature type="domain" description="Response regulatory" evidence="15">
    <location>
        <begin position="701"/>
        <end position="817"/>
    </location>
</feature>
<feature type="transmembrane region" description="Helical" evidence="13">
    <location>
        <begin position="304"/>
        <end position="323"/>
    </location>
</feature>
<keyword evidence="5 12" id="KW-0597">Phosphoprotein</keyword>
<dbReference type="Pfam" id="PF06580">
    <property type="entry name" value="His_kinase"/>
    <property type="match status" value="1"/>
</dbReference>
<keyword evidence="10" id="KW-0902">Two-component regulatory system</keyword>
<dbReference type="InterPro" id="IPR003661">
    <property type="entry name" value="HisK_dim/P_dom"/>
</dbReference>
<feature type="modified residue" description="4-aspartylphosphate" evidence="12">
    <location>
        <position position="750"/>
    </location>
</feature>
<keyword evidence="4" id="KW-1003">Cell membrane</keyword>
<keyword evidence="13" id="KW-1133">Transmembrane helix</keyword>
<keyword evidence="6" id="KW-0808">Transferase</keyword>
<dbReference type="SUPFAM" id="SSF49785">
    <property type="entry name" value="Galactose-binding domain-like"/>
    <property type="match status" value="1"/>
</dbReference>
<dbReference type="Proteomes" id="UP001141950">
    <property type="component" value="Unassembled WGS sequence"/>
</dbReference>
<evidence type="ECO:0000256" key="9">
    <source>
        <dbReference type="ARBA" id="ARBA00022840"/>
    </source>
</evidence>
<dbReference type="GO" id="GO:0005886">
    <property type="term" value="C:plasma membrane"/>
    <property type="evidence" value="ECO:0007669"/>
    <property type="project" value="UniProtKB-SubCell"/>
</dbReference>
<dbReference type="InterPro" id="IPR036890">
    <property type="entry name" value="HATPase_C_sf"/>
</dbReference>
<feature type="transmembrane region" description="Helical" evidence="13">
    <location>
        <begin position="209"/>
        <end position="232"/>
    </location>
</feature>
<evidence type="ECO:0000256" key="12">
    <source>
        <dbReference type="PROSITE-ProRule" id="PRU00169"/>
    </source>
</evidence>
<feature type="transmembrane region" description="Helical" evidence="13">
    <location>
        <begin position="239"/>
        <end position="256"/>
    </location>
</feature>
<dbReference type="PRINTS" id="PR00344">
    <property type="entry name" value="BCTRLSENSOR"/>
</dbReference>
<dbReference type="InterPro" id="IPR036097">
    <property type="entry name" value="HisK_dim/P_sf"/>
</dbReference>
<dbReference type="Gene3D" id="2.60.120.260">
    <property type="entry name" value="Galactose-binding domain-like"/>
    <property type="match status" value="1"/>
</dbReference>
<evidence type="ECO:0000313" key="16">
    <source>
        <dbReference type="EMBL" id="MCR2805800.1"/>
    </source>
</evidence>
<sequence length="1036" mass="116044">MVSKRKTLIILILFVIAITGLRLTFLHYQNPPAQPRAAEGVLDLRGWTIPDNRTLTLNGEWEFTPSRFIQPESLSAGSPAASASFIQVPGAWEQAFKESTDSPYRYGTYRLRILMDDNSDETYKLRVNRINHASAFYVNGQLAFQNGLPSENQDPSKTRVNPYSVTLPSGGGTVEIIIHVSGHAGNGGLTESIRFGTEKAVNQLNLLSVGLQVGLCVVFLIHGIYAAMLFLFRVASRGLLYFSLIMLMGMMTVLVADEKLLFVWFPMPYEYHYKIAILSYIAVVAFIPPLFRHMFDAPGKIKKLRWFTVYSACYALFLLISPARYIETSLILLGLGFLFSVIDSGKILIRAFRKNEDVIYVLIGLTALGVNILWTIAEGRFDLEWIHYPFDLAFAVFAFAAFWFKRFFRANAQTKRLADELRRANRQKDDFLVSTSHELRNPLHGILNITHSVLEDPSSPLPDEHRNRLEIQIAVARRMSFMLDDLIDITRLKESTIRLQPGNVHLLPVVNGVADVLRFMLDGKPIALHIDVDGQFPKVRADENRLAQILFNLMHNAIKFTDAGTIAVLAELKHGLAHIHIKDTGIGMDEETRNRIFAPYEQGDSERIKAVGGFGLGLSIAKQLVDLHGGTLDVVSSPGQGSVFTFTLPLAVETDDEASIISSLPFIPDAHSEIAAASVPSDEPERSSKTAAEVPWRSAPRLLIVDDDPVNLRILEDMLCTWHYDVTTAAGASEALAELETAQFDLVISDVMMPHISGYEFTRLARQRFSVSELPILLLTARSRPEDLYAGFRAGANDYAAKPVDAWELKSRIRSLIDLKLSFEERLRMEAAWLQAQIRPHFLFNTMNSIAALGAMDVGRMQRLLETFSHYLRTCFDYRNADKTVAIDRELSLVRSYLYIERERFGERLNVQWELDESLHFLVPPLSIQTLVENAVNHGLLPQARGGTIHIRIASSEQHIEVSVRDDGAGMSESALQQVLEAPPSASMGIGIRNTDRRLRQLYGAGLQLHSTLGEGTTASFKLPKHQWAAEKKNTN</sequence>
<dbReference type="Gene3D" id="1.10.287.130">
    <property type="match status" value="1"/>
</dbReference>
<evidence type="ECO:0000256" key="11">
    <source>
        <dbReference type="ARBA" id="ARBA00023136"/>
    </source>
</evidence>
<feature type="transmembrane region" description="Helical" evidence="13">
    <location>
        <begin position="329"/>
        <end position="349"/>
    </location>
</feature>
<evidence type="ECO:0000256" key="8">
    <source>
        <dbReference type="ARBA" id="ARBA00022777"/>
    </source>
</evidence>
<dbReference type="GO" id="GO:0005524">
    <property type="term" value="F:ATP binding"/>
    <property type="evidence" value="ECO:0007669"/>
    <property type="project" value="UniProtKB-KW"/>
</dbReference>
<evidence type="ECO:0000313" key="17">
    <source>
        <dbReference type="Proteomes" id="UP001141950"/>
    </source>
</evidence>
<keyword evidence="7" id="KW-0547">Nucleotide-binding</keyword>
<gene>
    <name evidence="16" type="ORF">NQZ67_18110</name>
</gene>